<dbReference type="Proteomes" id="UP000652681">
    <property type="component" value="Unassembled WGS sequence"/>
</dbReference>
<dbReference type="Gene3D" id="2.40.50.230">
    <property type="entry name" value="Gp5 N-terminal domain"/>
    <property type="match status" value="1"/>
</dbReference>
<organism evidence="3 4">
    <name type="scientific">Taishania pollutisoli</name>
    <dbReference type="NCBI Taxonomy" id="2766479"/>
    <lineage>
        <taxon>Bacteria</taxon>
        <taxon>Pseudomonadati</taxon>
        <taxon>Bacteroidota</taxon>
        <taxon>Flavobacteriia</taxon>
        <taxon>Flavobacteriales</taxon>
        <taxon>Crocinitomicaceae</taxon>
        <taxon>Taishania</taxon>
    </lineage>
</organism>
<protein>
    <submittedName>
        <fullName evidence="3">Type VI secretion system tip protein VgrG</fullName>
    </submittedName>
</protein>
<dbReference type="NCBIfam" id="TIGR01646">
    <property type="entry name" value="vgr_GE"/>
    <property type="match status" value="1"/>
</dbReference>
<reference evidence="3" key="1">
    <citation type="submission" date="2020-09" db="EMBL/GenBank/DDBJ databases">
        <title>Taishania pollutisoli gen. nov., sp. nov., Isolated from Tetrabromobisphenol A-Contaminated Soil.</title>
        <authorList>
            <person name="Chen Q."/>
        </authorList>
    </citation>
    <scope>NUCLEOTIDE SEQUENCE</scope>
    <source>
        <strain evidence="3">CZZ-1</strain>
    </source>
</reference>
<dbReference type="RefSeq" id="WP_216713247.1">
    <property type="nucleotide sequence ID" value="NZ_JACVEL010000001.1"/>
</dbReference>
<gene>
    <name evidence="3" type="primary">vgrG</name>
    <name evidence="3" type="ORF">H9Y05_00940</name>
</gene>
<dbReference type="InterPro" id="IPR006533">
    <property type="entry name" value="T6SS_Vgr_RhsGE"/>
</dbReference>
<comment type="caution">
    <text evidence="3">The sequence shown here is derived from an EMBL/GenBank/DDBJ whole genome shotgun (WGS) entry which is preliminary data.</text>
</comment>
<evidence type="ECO:0000256" key="1">
    <source>
        <dbReference type="SAM" id="MobiDB-lite"/>
    </source>
</evidence>
<sequence>MSQSSGFTAFSVYDEQPGEGVLTVAIYINGNQLDSKYRLSSVWVRKEVNKIGKAELTFKAWSTIESGEDTDSDNEEFTPGNSIRIEAGYLNTTTEASIFEGIIISQQLEIELKGEATLKIECRDYFYPATIVPKTTVFSNVSDQKVITTIAGNYQPVSATIGSTSTTHTELPQYNTSDWDFMLQRARISGFCIITEGKEATIDQPDVSASPVYTFSFGDNIIGIKGKMQASKQLSKVQVLAWNSKEQKLVSVSVDNNTVTDNDQGGLTADELAEKIGSNELTLQTSEYIDDDSLKKWGAAKLLEETLKRVQGDISCKGTAVITAGCMVSIENVSKHMDGKAFCGAVEHEIKDGSWQTTASMGYQDENTTGAAGSKNTESNDNSNKISGLQIGKVAQIEEDPSKEYNIQVEIPLFKSDEVNKVWARLATFWASKQYGAFFIPDVGDEVVIGFFDNDPGKPVVLGSVYSSNQAPANTIEKENKIRSIVTKSKLKLEFDEDKKVITLQTPGNNSLVISDDGKSITLTDQNSNKIAMTTSGISIESSKSLTLKAQTNISIEAGTEVAIKGPSAVNIQGANIEAKADIAFTGKGSASAELSAGGQTVVKGAMVMIN</sequence>
<dbReference type="AlphaFoldDB" id="A0A8J6P3Z5"/>
<accession>A0A8J6P3Z5</accession>
<dbReference type="Pfam" id="PF04717">
    <property type="entry name" value="Phage_base_V"/>
    <property type="match status" value="1"/>
</dbReference>
<keyword evidence="4" id="KW-1185">Reference proteome</keyword>
<dbReference type="InterPro" id="IPR006531">
    <property type="entry name" value="Gp5/Vgr_OB"/>
</dbReference>
<feature type="region of interest" description="Disordered" evidence="1">
    <location>
        <begin position="360"/>
        <end position="385"/>
    </location>
</feature>
<evidence type="ECO:0000259" key="2">
    <source>
        <dbReference type="Pfam" id="PF04717"/>
    </source>
</evidence>
<feature type="domain" description="Gp5/Type VI secretion system Vgr protein OB-fold" evidence="2">
    <location>
        <begin position="391"/>
        <end position="466"/>
    </location>
</feature>
<dbReference type="SUPFAM" id="SSF69349">
    <property type="entry name" value="Phage fibre proteins"/>
    <property type="match status" value="1"/>
</dbReference>
<dbReference type="EMBL" id="JACVEL010000001">
    <property type="protein sequence ID" value="MBC9811029.1"/>
    <property type="molecule type" value="Genomic_DNA"/>
</dbReference>
<evidence type="ECO:0000313" key="4">
    <source>
        <dbReference type="Proteomes" id="UP000652681"/>
    </source>
</evidence>
<name>A0A8J6P3Z5_9FLAO</name>
<dbReference type="SUPFAM" id="SSF69279">
    <property type="entry name" value="Phage tail proteins"/>
    <property type="match status" value="1"/>
</dbReference>
<proteinExistence type="predicted"/>
<dbReference type="InterPro" id="IPR037026">
    <property type="entry name" value="Vgr_OB-fold_dom_sf"/>
</dbReference>
<evidence type="ECO:0000313" key="3">
    <source>
        <dbReference type="EMBL" id="MBC9811029.1"/>
    </source>
</evidence>
<dbReference type="SUPFAM" id="SSF69255">
    <property type="entry name" value="gp5 N-terminal domain-like"/>
    <property type="match status" value="1"/>
</dbReference>